<dbReference type="InterPro" id="IPR010506">
    <property type="entry name" value="DMAP1-bd"/>
</dbReference>
<keyword evidence="7" id="KW-1185">Reference proteome</keyword>
<evidence type="ECO:0000256" key="2">
    <source>
        <dbReference type="ARBA" id="ARBA00023157"/>
    </source>
</evidence>
<protein>
    <recommendedName>
        <fullName evidence="8">N-acetylglucosamine-1-phosphotransferase subunit gamma</fullName>
    </recommendedName>
</protein>
<dbReference type="PROSITE" id="PS51914">
    <property type="entry name" value="MRH"/>
    <property type="match status" value="1"/>
</dbReference>
<evidence type="ECO:0000313" key="7">
    <source>
        <dbReference type="Proteomes" id="UP001217089"/>
    </source>
</evidence>
<dbReference type="InterPro" id="IPR044865">
    <property type="entry name" value="MRH_dom"/>
</dbReference>
<proteinExistence type="predicted"/>
<organism evidence="6 7">
    <name type="scientific">Tegillarca granosa</name>
    <name type="common">Malaysian cockle</name>
    <name type="synonym">Anadara granosa</name>
    <dbReference type="NCBI Taxonomy" id="220873"/>
    <lineage>
        <taxon>Eukaryota</taxon>
        <taxon>Metazoa</taxon>
        <taxon>Spiralia</taxon>
        <taxon>Lophotrochozoa</taxon>
        <taxon>Mollusca</taxon>
        <taxon>Bivalvia</taxon>
        <taxon>Autobranchia</taxon>
        <taxon>Pteriomorphia</taxon>
        <taxon>Arcoida</taxon>
        <taxon>Arcoidea</taxon>
        <taxon>Arcidae</taxon>
        <taxon>Tegillarca</taxon>
    </lineage>
</organism>
<feature type="region of interest" description="Disordered" evidence="3">
    <location>
        <begin position="276"/>
        <end position="319"/>
    </location>
</feature>
<dbReference type="Proteomes" id="UP001217089">
    <property type="component" value="Unassembled WGS sequence"/>
</dbReference>
<evidence type="ECO:0000259" key="5">
    <source>
        <dbReference type="PROSITE" id="PS51914"/>
    </source>
</evidence>
<evidence type="ECO:0000256" key="3">
    <source>
        <dbReference type="SAM" id="MobiDB-lite"/>
    </source>
</evidence>
<feature type="compositionally biased region" description="Basic and acidic residues" evidence="3">
    <location>
        <begin position="279"/>
        <end position="289"/>
    </location>
</feature>
<keyword evidence="2" id="KW-1015">Disulfide bond</keyword>
<feature type="compositionally biased region" description="Polar residues" evidence="3">
    <location>
        <begin position="297"/>
        <end position="312"/>
    </location>
</feature>
<dbReference type="SUPFAM" id="SSF50911">
    <property type="entry name" value="Mannose 6-phosphate receptor domain"/>
    <property type="match status" value="1"/>
</dbReference>
<keyword evidence="1" id="KW-0732">Signal</keyword>
<dbReference type="Gene3D" id="2.70.130.10">
    <property type="entry name" value="Mannose-6-phosphate receptor binding domain"/>
    <property type="match status" value="1"/>
</dbReference>
<feature type="domain" description="MRH" evidence="5">
    <location>
        <begin position="88"/>
        <end position="197"/>
    </location>
</feature>
<sequence length="319" mass="36953">TPKIKSYTAAGGLEQVFDEVSNLGEIDLDEQYGGVSSLTHYMKNMPVYSYKNEVVNMKIKNQSNYGMHNYNFGGGYNTEDDRLKARIKPANFSGPSHLMRLYGKCLYEFCPFHNVTQHEQTFRWNPYNGVLGVWQEWEIINNTFTAMIMREGDHCGELYRTAKVIFKCGQKSELKNVTEPHTCDYHLHFTTPFVCHQHSMLVYPTLSEALQQKWDYLEGELARQEITKKGYDKKLHKIFEEAGYQISQSELKQISKLAEYKKLKKEIEGLRALLQLNEEELKPKGDKNNTVDAAPPENNQQINQKQHQADNTQKGDKQH</sequence>
<evidence type="ECO:0000313" key="6">
    <source>
        <dbReference type="EMBL" id="KAJ8319474.1"/>
    </source>
</evidence>
<name>A0ABQ9FQB3_TEGGR</name>
<evidence type="ECO:0000259" key="4">
    <source>
        <dbReference type="PROSITE" id="PS51912"/>
    </source>
</evidence>
<reference evidence="6 7" key="1">
    <citation type="submission" date="2022-12" db="EMBL/GenBank/DDBJ databases">
        <title>Chromosome-level genome of Tegillarca granosa.</title>
        <authorList>
            <person name="Kim J."/>
        </authorList>
    </citation>
    <scope>NUCLEOTIDE SEQUENCE [LARGE SCALE GENOMIC DNA]</scope>
    <source>
        <strain evidence="6">Teg-2019</strain>
        <tissue evidence="6">Adductor muscle</tissue>
    </source>
</reference>
<feature type="domain" description="DMAP1-binding" evidence="4">
    <location>
        <begin position="202"/>
        <end position="301"/>
    </location>
</feature>
<feature type="non-terminal residue" evidence="6">
    <location>
        <position position="1"/>
    </location>
</feature>
<gene>
    <name evidence="6" type="ORF">KUTeg_004565</name>
</gene>
<dbReference type="EMBL" id="JARBDR010000214">
    <property type="protein sequence ID" value="KAJ8319474.1"/>
    <property type="molecule type" value="Genomic_DNA"/>
</dbReference>
<dbReference type="InterPro" id="IPR009011">
    <property type="entry name" value="Man6P_isomerase_rcpt-bd_dom_sf"/>
</dbReference>
<dbReference type="Pfam" id="PF13015">
    <property type="entry name" value="PRKCSH_1"/>
    <property type="match status" value="1"/>
</dbReference>
<evidence type="ECO:0008006" key="8">
    <source>
        <dbReference type="Google" id="ProtNLM"/>
    </source>
</evidence>
<evidence type="ECO:0000256" key="1">
    <source>
        <dbReference type="ARBA" id="ARBA00022729"/>
    </source>
</evidence>
<dbReference type="PANTHER" id="PTHR12630:SF6">
    <property type="entry name" value="N-ACETYLGLUCOSAMINE-1-PHOSPHOTRANSFERASE SUBUNIT GAMMA"/>
    <property type="match status" value="1"/>
</dbReference>
<comment type="caution">
    <text evidence="6">The sequence shown here is derived from an EMBL/GenBank/DDBJ whole genome shotgun (WGS) entry which is preliminary data.</text>
</comment>
<dbReference type="PANTHER" id="PTHR12630">
    <property type="entry name" value="N-LINKED OLIGOSACCHARIDE PROCESSING"/>
    <property type="match status" value="1"/>
</dbReference>
<dbReference type="InterPro" id="IPR036607">
    <property type="entry name" value="PRKCSH"/>
</dbReference>
<dbReference type="InterPro" id="IPR039794">
    <property type="entry name" value="Gtb1-like"/>
</dbReference>
<dbReference type="PROSITE" id="PS51912">
    <property type="entry name" value="DMAP1_BIND"/>
    <property type="match status" value="1"/>
</dbReference>
<accession>A0ABQ9FQB3</accession>